<sequence length="120" mass="12492">MLCSVLFGGCATATCIDSETCCIEAHPGNPAACGLTAGEAAALMGAAAGAGTAAAVTSSQAKEDEFAHNAHLPEWKQRCIRAWNDCADGRLDGPCTACLRRCEGQHEWPADMCGPKPRKR</sequence>
<gene>
    <name evidence="1" type="ORF">D7X32_15975</name>
</gene>
<protein>
    <submittedName>
        <fullName evidence="1">Uncharacterized protein</fullName>
    </submittedName>
</protein>
<comment type="caution">
    <text evidence="1">The sequence shown here is derived from an EMBL/GenBank/DDBJ whole genome shotgun (WGS) entry which is preliminary data.</text>
</comment>
<accession>A0A3A8KK54</accession>
<dbReference type="AlphaFoldDB" id="A0A3A8KK54"/>
<dbReference type="Proteomes" id="UP000268313">
    <property type="component" value="Unassembled WGS sequence"/>
</dbReference>
<reference evidence="2" key="1">
    <citation type="submission" date="2018-09" db="EMBL/GenBank/DDBJ databases">
        <authorList>
            <person name="Livingstone P.G."/>
            <person name="Whitworth D.E."/>
        </authorList>
    </citation>
    <scope>NUCLEOTIDE SEQUENCE [LARGE SCALE GENOMIC DNA]</scope>
    <source>
        <strain evidence="2">CA043D</strain>
    </source>
</reference>
<evidence type="ECO:0000313" key="2">
    <source>
        <dbReference type="Proteomes" id="UP000268313"/>
    </source>
</evidence>
<keyword evidence="2" id="KW-1185">Reference proteome</keyword>
<evidence type="ECO:0000313" key="1">
    <source>
        <dbReference type="EMBL" id="RKH02812.1"/>
    </source>
</evidence>
<organism evidence="1 2">
    <name type="scientific">Corallococcus carmarthensis</name>
    <dbReference type="NCBI Taxonomy" id="2316728"/>
    <lineage>
        <taxon>Bacteria</taxon>
        <taxon>Pseudomonadati</taxon>
        <taxon>Myxococcota</taxon>
        <taxon>Myxococcia</taxon>
        <taxon>Myxococcales</taxon>
        <taxon>Cystobacterineae</taxon>
        <taxon>Myxococcaceae</taxon>
        <taxon>Corallococcus</taxon>
    </lineage>
</organism>
<proteinExistence type="predicted"/>
<name>A0A3A8KK54_9BACT</name>
<dbReference type="EMBL" id="RAWE01000049">
    <property type="protein sequence ID" value="RKH02812.1"/>
    <property type="molecule type" value="Genomic_DNA"/>
</dbReference>